<keyword evidence="1" id="KW-0732">Signal</keyword>
<organism evidence="2 3">
    <name type="scientific">Paragonimus westermani</name>
    <dbReference type="NCBI Taxonomy" id="34504"/>
    <lineage>
        <taxon>Eukaryota</taxon>
        <taxon>Metazoa</taxon>
        <taxon>Spiralia</taxon>
        <taxon>Lophotrochozoa</taxon>
        <taxon>Platyhelminthes</taxon>
        <taxon>Trematoda</taxon>
        <taxon>Digenea</taxon>
        <taxon>Plagiorchiida</taxon>
        <taxon>Troglotremata</taxon>
        <taxon>Troglotrematidae</taxon>
        <taxon>Paragonimus</taxon>
    </lineage>
</organism>
<comment type="caution">
    <text evidence="2">The sequence shown here is derived from an EMBL/GenBank/DDBJ whole genome shotgun (WGS) entry which is preliminary data.</text>
</comment>
<evidence type="ECO:0000256" key="1">
    <source>
        <dbReference type="SAM" id="SignalP"/>
    </source>
</evidence>
<feature type="signal peptide" evidence="1">
    <location>
        <begin position="1"/>
        <end position="27"/>
    </location>
</feature>
<proteinExistence type="predicted"/>
<accession>A0A8T0DBG9</accession>
<name>A0A8T0DBG9_9TREM</name>
<dbReference type="AlphaFoldDB" id="A0A8T0DBG9"/>
<dbReference type="OrthoDB" id="6238700at2759"/>
<evidence type="ECO:0000313" key="3">
    <source>
        <dbReference type="Proteomes" id="UP000699462"/>
    </source>
</evidence>
<sequence length="912" mass="102525">MCHPIRCPSWPLCLVSVFHGQILSVYASSPVCEIKNTDSSRHGTDDVFLCVLTGPLSNKAFTPGRNILLQNVWLCYLPQQLSHTSTPRTYSCCYTGLVFVGVYSTCLVDPPEQIPLKPHLSMTVTDRQNCDLSMDSVLLNQFINVPASINRCLQTLVSSELCDLQCVNPINPTNDDIKHWIVNQLLVQSADQPQFTEEFIAFPYLAATWKTTATESFCFLNLLEVVRRFTADFPSNGASNTTWLHWPDGRGRLLRQTSCLQTSDPKGYTWIKQLDTLRLVSADIPLQPASDEQWQIETIYALDDKSADRPHSGPVLIGRLFWHHTELCFHLSLVLREPSQSMLVEVDSNIPCSIPLVVGRSSYRHNSAANRVLPEDGTAIALLNWRICREITHGSSDAKFTYQFIVANTFCLLEWSEDHGLAEQLNTSSLNNTAKSDTIQLTRLGSPHRSRTFDSVDLICYDLLGVSLTHNKVVTNLILSGPIALRWYCAFALETVYHFIWKPLDGNKQYLLQVSPQVSGLPKQFPCEHLVSVSELKLLIDHAQSLTSDLLNLQALIVYKSHGPQGWLLWLTDDDQWASVNGDQDVMTLNSLIQLFLPCDNPWPETVCCSRPYVLMRAYQIQLSHMNLPSIKLIASSISRIEIFQTFMGRQSDRTPDQNDGIVLPSRSRSDCTVCQALRLRVGSVSSTLSWLTSSWTDTFPACIRVRGLIVRCLEFACYSLDYETSSSDVKETARLMLSRSDEQMAIFMRFIVSDGSGSALVQLGADRALNSSVSTVWQTNKHARLLFGWNQTSWTRLCVQLAKIVGCRQSQMDGACFRLQLGATAPPSDSRASFLELALRTFLSSPAFLRPHCFRLRPVMTQKTCCTWRLKDVQLTGTNANGNPVRSERVNIVLPPFPLYTLMDLEPLYQA</sequence>
<reference evidence="2 3" key="1">
    <citation type="submission" date="2019-07" db="EMBL/GenBank/DDBJ databases">
        <title>Annotation for the trematode Paragonimus westermani.</title>
        <authorList>
            <person name="Choi Y.-J."/>
        </authorList>
    </citation>
    <scope>NUCLEOTIDE SEQUENCE [LARGE SCALE GENOMIC DNA]</scope>
    <source>
        <strain evidence="2">180907_Pwestermani</strain>
    </source>
</reference>
<evidence type="ECO:0000313" key="2">
    <source>
        <dbReference type="EMBL" id="KAF8565183.1"/>
    </source>
</evidence>
<dbReference type="Proteomes" id="UP000699462">
    <property type="component" value="Unassembled WGS sequence"/>
</dbReference>
<feature type="chain" id="PRO_5035903937" evidence="1">
    <location>
        <begin position="28"/>
        <end position="912"/>
    </location>
</feature>
<protein>
    <submittedName>
        <fullName evidence="2">Uncharacterized protein</fullName>
    </submittedName>
</protein>
<gene>
    <name evidence="2" type="ORF">P879_07668</name>
</gene>
<dbReference type="EMBL" id="JTDF01007190">
    <property type="protein sequence ID" value="KAF8565183.1"/>
    <property type="molecule type" value="Genomic_DNA"/>
</dbReference>
<keyword evidence="3" id="KW-1185">Reference proteome</keyword>